<evidence type="ECO:0000313" key="2">
    <source>
        <dbReference type="EMBL" id="MBF6357524.1"/>
    </source>
</evidence>
<protein>
    <recommendedName>
        <fullName evidence="4">Integral membrane protein</fullName>
    </recommendedName>
</protein>
<keyword evidence="1" id="KW-0812">Transmembrane</keyword>
<keyword evidence="1" id="KW-0472">Membrane</keyword>
<gene>
    <name evidence="2" type="ORF">IU449_23740</name>
</gene>
<keyword evidence="1" id="KW-1133">Transmembrane helix</keyword>
<comment type="caution">
    <text evidence="2">The sequence shown here is derived from an EMBL/GenBank/DDBJ whole genome shotgun (WGS) entry which is preliminary data.</text>
</comment>
<sequence>MRTAAQLWWAVVALGVVRVVAGAIDTMGNRAEFERRLVEDAQQPMPEAVAQLYVSMYMVFLVMGGLVLAAAAAGAVYLFTKGRVWTRTLLTVGGIWFVLTALITLFTLGGSGGAAAFVAGGVAVVQGVLAGGALYGSYRPESNGYFSITNK</sequence>
<accession>A0ABS0DKI8</accession>
<organism evidence="2 3">
    <name type="scientific">Nocardia higoensis</name>
    <dbReference type="NCBI Taxonomy" id="228599"/>
    <lineage>
        <taxon>Bacteria</taxon>
        <taxon>Bacillati</taxon>
        <taxon>Actinomycetota</taxon>
        <taxon>Actinomycetes</taxon>
        <taxon>Mycobacteriales</taxon>
        <taxon>Nocardiaceae</taxon>
        <taxon>Nocardia</taxon>
    </lineage>
</organism>
<dbReference type="Proteomes" id="UP000707731">
    <property type="component" value="Unassembled WGS sequence"/>
</dbReference>
<feature type="transmembrane region" description="Helical" evidence="1">
    <location>
        <begin position="89"/>
        <end position="108"/>
    </location>
</feature>
<evidence type="ECO:0000256" key="1">
    <source>
        <dbReference type="SAM" id="Phobius"/>
    </source>
</evidence>
<evidence type="ECO:0000313" key="3">
    <source>
        <dbReference type="Proteomes" id="UP000707731"/>
    </source>
</evidence>
<dbReference type="RefSeq" id="WP_195004350.1">
    <property type="nucleotide sequence ID" value="NZ_JADLQN010000005.1"/>
</dbReference>
<reference evidence="2 3" key="1">
    <citation type="submission" date="2020-10" db="EMBL/GenBank/DDBJ databases">
        <title>Identification of Nocardia species via Next-generation sequencing and recognition of intraspecies genetic diversity.</title>
        <authorList>
            <person name="Li P."/>
            <person name="Li P."/>
            <person name="Lu B."/>
        </authorList>
    </citation>
    <scope>NUCLEOTIDE SEQUENCE [LARGE SCALE GENOMIC DNA]</scope>
    <source>
        <strain evidence="2 3">BJ06-0143</strain>
    </source>
</reference>
<feature type="transmembrane region" description="Helical" evidence="1">
    <location>
        <begin position="54"/>
        <end position="77"/>
    </location>
</feature>
<evidence type="ECO:0008006" key="4">
    <source>
        <dbReference type="Google" id="ProtNLM"/>
    </source>
</evidence>
<keyword evidence="3" id="KW-1185">Reference proteome</keyword>
<dbReference type="EMBL" id="JADLQN010000005">
    <property type="protein sequence ID" value="MBF6357524.1"/>
    <property type="molecule type" value="Genomic_DNA"/>
</dbReference>
<proteinExistence type="predicted"/>
<feature type="transmembrane region" description="Helical" evidence="1">
    <location>
        <begin position="114"/>
        <end position="135"/>
    </location>
</feature>
<name>A0ABS0DKI8_9NOCA</name>